<dbReference type="Gene3D" id="3.40.50.150">
    <property type="entry name" value="Vaccinia Virus protein VP39"/>
    <property type="match status" value="1"/>
</dbReference>
<dbReference type="PANTHER" id="PTHR43591:SF24">
    <property type="entry name" value="2-METHOXY-6-POLYPRENYL-1,4-BENZOQUINOL METHYLASE, MITOCHONDRIAL"/>
    <property type="match status" value="1"/>
</dbReference>
<dbReference type="EMBL" id="CP029462">
    <property type="protein sequence ID" value="AXL21916.1"/>
    <property type="molecule type" value="Genomic_DNA"/>
</dbReference>
<keyword evidence="2" id="KW-0808">Transferase</keyword>
<proteinExistence type="predicted"/>
<sequence>MAAYESYEQENMAYWTNRAPGYSAVHQNELSSSQRDVWRRTLLQHIDAACGKESASSIRVLDVGTGPGFFAILLAERGYEVTAVDYTASMLEEARYNAGRLGRSIRFCRMNAEQLAFADGYFDVVVTRNLTWNLPHPDKAYGEWRRVLKRGGLLLNFDANWYRYLYDEEARRGYMEDREHIRRSGVADETDGTDIPAMEAIAGKAPLSGCVRPQWDLDILRRLGMDAVADEDIWKTVWTREERINNGSTPMFMIKAVKRL</sequence>
<feature type="domain" description="Methyltransferase type 11" evidence="1">
    <location>
        <begin position="61"/>
        <end position="155"/>
    </location>
</feature>
<reference evidence="2 3" key="1">
    <citation type="submission" date="2018-05" db="EMBL/GenBank/DDBJ databases">
        <title>Complete genome sequence of Megasphaera sp. AJH120T, isolated from the ceca of a chicken.</title>
        <authorList>
            <person name="Maki J."/>
            <person name="Looft T."/>
        </authorList>
    </citation>
    <scope>NUCLEOTIDE SEQUENCE [LARGE SCALE GENOMIC DNA]</scope>
    <source>
        <strain evidence="2 3">AJH120</strain>
    </source>
</reference>
<protein>
    <submittedName>
        <fullName evidence="2">Class I SAM-dependent methyltransferase</fullName>
    </submittedName>
</protein>
<dbReference type="CDD" id="cd02440">
    <property type="entry name" value="AdoMet_MTases"/>
    <property type="match status" value="1"/>
</dbReference>
<dbReference type="GO" id="GO:0008757">
    <property type="term" value="F:S-adenosylmethionine-dependent methyltransferase activity"/>
    <property type="evidence" value="ECO:0007669"/>
    <property type="project" value="InterPro"/>
</dbReference>
<dbReference type="SUPFAM" id="SSF53335">
    <property type="entry name" value="S-adenosyl-L-methionine-dependent methyltransferases"/>
    <property type="match status" value="1"/>
</dbReference>
<dbReference type="GO" id="GO:0032259">
    <property type="term" value="P:methylation"/>
    <property type="evidence" value="ECO:0007669"/>
    <property type="project" value="UniProtKB-KW"/>
</dbReference>
<keyword evidence="3" id="KW-1185">Reference proteome</keyword>
<evidence type="ECO:0000313" key="3">
    <source>
        <dbReference type="Proteomes" id="UP000254337"/>
    </source>
</evidence>
<dbReference type="RefSeq" id="WP_107196365.1">
    <property type="nucleotide sequence ID" value="NZ_CP029462.1"/>
</dbReference>
<dbReference type="AlphaFoldDB" id="A0A346B1C3"/>
<dbReference type="OrthoDB" id="5522265at2"/>
<dbReference type="PANTHER" id="PTHR43591">
    <property type="entry name" value="METHYLTRANSFERASE"/>
    <property type="match status" value="1"/>
</dbReference>
<evidence type="ECO:0000313" key="2">
    <source>
        <dbReference type="EMBL" id="AXL21916.1"/>
    </source>
</evidence>
<evidence type="ECO:0000259" key="1">
    <source>
        <dbReference type="Pfam" id="PF08241"/>
    </source>
</evidence>
<keyword evidence="2" id="KW-0489">Methyltransferase</keyword>
<dbReference type="Proteomes" id="UP000254337">
    <property type="component" value="Chromosome"/>
</dbReference>
<gene>
    <name evidence="2" type="ORF">DKB62_10265</name>
</gene>
<dbReference type="KEGG" id="meg:DKB62_10265"/>
<dbReference type="Pfam" id="PF08241">
    <property type="entry name" value="Methyltransf_11"/>
    <property type="match status" value="1"/>
</dbReference>
<dbReference type="InterPro" id="IPR013216">
    <property type="entry name" value="Methyltransf_11"/>
</dbReference>
<accession>A0A346B1C3</accession>
<name>A0A346B1C3_9FIRM</name>
<organism evidence="2 3">
    <name type="scientific">Megasphaera stantonii</name>
    <dbReference type="NCBI Taxonomy" id="2144175"/>
    <lineage>
        <taxon>Bacteria</taxon>
        <taxon>Bacillati</taxon>
        <taxon>Bacillota</taxon>
        <taxon>Negativicutes</taxon>
        <taxon>Veillonellales</taxon>
        <taxon>Veillonellaceae</taxon>
        <taxon>Megasphaera</taxon>
    </lineage>
</organism>
<dbReference type="InterPro" id="IPR029063">
    <property type="entry name" value="SAM-dependent_MTases_sf"/>
</dbReference>